<dbReference type="AlphaFoldDB" id="A0A7D8YQN5"/>
<comment type="caution">
    <text evidence="1">The sequence shown here is derived from an EMBL/GenBank/DDBJ whole genome shotgun (WGS) entry which is preliminary data.</text>
</comment>
<dbReference type="EMBL" id="QGMG01000141">
    <property type="protein sequence ID" value="TVY56690.1"/>
    <property type="molecule type" value="Genomic_DNA"/>
</dbReference>
<evidence type="ECO:0000313" key="1">
    <source>
        <dbReference type="EMBL" id="TVY56690.1"/>
    </source>
</evidence>
<protein>
    <submittedName>
        <fullName evidence="1">Uncharacterized protein</fullName>
    </submittedName>
</protein>
<keyword evidence="2" id="KW-1185">Reference proteome</keyword>
<accession>A0A7D8YQN5</accession>
<evidence type="ECO:0000313" key="2">
    <source>
        <dbReference type="Proteomes" id="UP000481288"/>
    </source>
</evidence>
<dbReference type="OrthoDB" id="3172332at2759"/>
<organism evidence="1 2">
    <name type="scientific">Lachnellula cervina</name>
    <dbReference type="NCBI Taxonomy" id="1316786"/>
    <lineage>
        <taxon>Eukaryota</taxon>
        <taxon>Fungi</taxon>
        <taxon>Dikarya</taxon>
        <taxon>Ascomycota</taxon>
        <taxon>Pezizomycotina</taxon>
        <taxon>Leotiomycetes</taxon>
        <taxon>Helotiales</taxon>
        <taxon>Lachnaceae</taxon>
        <taxon>Lachnellula</taxon>
    </lineage>
</organism>
<name>A0A7D8YQN5_9HELO</name>
<reference evidence="1 2" key="1">
    <citation type="submission" date="2018-05" db="EMBL/GenBank/DDBJ databases">
        <title>Whole genome sequencing for identification of molecular markers to develop diagnostic detection tools for the regulated plant pathogen Lachnellula willkommii.</title>
        <authorList>
            <person name="Giroux E."/>
            <person name="Bilodeau G."/>
        </authorList>
    </citation>
    <scope>NUCLEOTIDE SEQUENCE [LARGE SCALE GENOMIC DNA]</scope>
    <source>
        <strain evidence="1 2">CBS 625.97</strain>
    </source>
</reference>
<dbReference type="Proteomes" id="UP000481288">
    <property type="component" value="Unassembled WGS sequence"/>
</dbReference>
<sequence>MWGIKKQLERHQFGRPEGTLAVQNMPSSFSSIDEARNYQELILRRIFRLVGDTFTRIVSVKSESGHAYTADSPGELIDPCHVPAMLLEDRDGSLASLDTKTSMGAALLRIHALEAEISLAGTYFTEECSFDKYFSDFSEIVELSRFVVQIST</sequence>
<gene>
    <name evidence="1" type="ORF">LCER1_G003006</name>
</gene>
<proteinExistence type="predicted"/>